<dbReference type="EMBL" id="LAZR01045244">
    <property type="protein sequence ID" value="KKK99345.1"/>
    <property type="molecule type" value="Genomic_DNA"/>
</dbReference>
<gene>
    <name evidence="1" type="ORF">LCGC14_2633680</name>
</gene>
<name>A0A0F9AM37_9ZZZZ</name>
<dbReference type="AlphaFoldDB" id="A0A0F9AM37"/>
<sequence length="77" mass="8572">MMGMVPDGLVERKGIMSQIALEKRMNEIRRLEDVNTALLEALEIIQLEASEADESDNPYNVLESIDKLARAAIEAAK</sequence>
<protein>
    <submittedName>
        <fullName evidence="1">Uncharacterized protein</fullName>
    </submittedName>
</protein>
<evidence type="ECO:0000313" key="1">
    <source>
        <dbReference type="EMBL" id="KKK99345.1"/>
    </source>
</evidence>
<organism evidence="1">
    <name type="scientific">marine sediment metagenome</name>
    <dbReference type="NCBI Taxonomy" id="412755"/>
    <lineage>
        <taxon>unclassified sequences</taxon>
        <taxon>metagenomes</taxon>
        <taxon>ecological metagenomes</taxon>
    </lineage>
</organism>
<reference evidence="1" key="1">
    <citation type="journal article" date="2015" name="Nature">
        <title>Complex archaea that bridge the gap between prokaryotes and eukaryotes.</title>
        <authorList>
            <person name="Spang A."/>
            <person name="Saw J.H."/>
            <person name="Jorgensen S.L."/>
            <person name="Zaremba-Niedzwiedzka K."/>
            <person name="Martijn J."/>
            <person name="Lind A.E."/>
            <person name="van Eijk R."/>
            <person name="Schleper C."/>
            <person name="Guy L."/>
            <person name="Ettema T.J."/>
        </authorList>
    </citation>
    <scope>NUCLEOTIDE SEQUENCE</scope>
</reference>
<accession>A0A0F9AM37</accession>
<proteinExistence type="predicted"/>
<comment type="caution">
    <text evidence="1">The sequence shown here is derived from an EMBL/GenBank/DDBJ whole genome shotgun (WGS) entry which is preliminary data.</text>
</comment>